<protein>
    <submittedName>
        <fullName evidence="6">UbiA family prenyltransferase</fullName>
    </submittedName>
</protein>
<evidence type="ECO:0000256" key="3">
    <source>
        <dbReference type="ARBA" id="ARBA00022989"/>
    </source>
</evidence>
<evidence type="ECO:0000256" key="4">
    <source>
        <dbReference type="ARBA" id="ARBA00023136"/>
    </source>
</evidence>
<keyword evidence="4 5" id="KW-0472">Membrane</keyword>
<dbReference type="InterPro" id="IPR000537">
    <property type="entry name" value="UbiA_prenyltransferase"/>
</dbReference>
<accession>A0ABY5NLI2</accession>
<evidence type="ECO:0000256" key="1">
    <source>
        <dbReference type="ARBA" id="ARBA00004141"/>
    </source>
</evidence>
<keyword evidence="3 5" id="KW-1133">Transmembrane helix</keyword>
<dbReference type="EMBL" id="CP091139">
    <property type="protein sequence ID" value="UUT36043.1"/>
    <property type="molecule type" value="Genomic_DNA"/>
</dbReference>
<feature type="transmembrane region" description="Helical" evidence="5">
    <location>
        <begin position="78"/>
        <end position="97"/>
    </location>
</feature>
<dbReference type="PROSITE" id="PS51257">
    <property type="entry name" value="PROKAR_LIPOPROTEIN"/>
    <property type="match status" value="1"/>
</dbReference>
<dbReference type="Gene3D" id="1.20.120.1780">
    <property type="entry name" value="UbiA prenyltransferase"/>
    <property type="match status" value="1"/>
</dbReference>
<keyword evidence="7" id="KW-1185">Reference proteome</keyword>
<feature type="transmembrane region" description="Helical" evidence="5">
    <location>
        <begin position="154"/>
        <end position="176"/>
    </location>
</feature>
<dbReference type="Gene3D" id="1.10.357.140">
    <property type="entry name" value="UbiA prenyltransferase"/>
    <property type="match status" value="1"/>
</dbReference>
<dbReference type="CDD" id="cd13956">
    <property type="entry name" value="PT_UbiA"/>
    <property type="match status" value="1"/>
</dbReference>
<dbReference type="Pfam" id="PF01040">
    <property type="entry name" value="UbiA"/>
    <property type="match status" value="1"/>
</dbReference>
<feature type="transmembrane region" description="Helical" evidence="5">
    <location>
        <begin position="197"/>
        <end position="219"/>
    </location>
</feature>
<feature type="transmembrane region" description="Helical" evidence="5">
    <location>
        <begin position="12"/>
        <end position="32"/>
    </location>
</feature>
<dbReference type="RefSeq" id="WP_259612691.1">
    <property type="nucleotide sequence ID" value="NZ_CP091139.2"/>
</dbReference>
<comment type="subcellular location">
    <subcellularLocation>
        <location evidence="1">Membrane</location>
        <topology evidence="1">Multi-pass membrane protein</topology>
    </subcellularLocation>
</comment>
<sequence>MRIVAILWRSTHPGPTVVVTVIACALGLAVGLGPVRLVALTAAVLAGQISIGLSNDVLDAARDRAVGRSDKPLARPDAPVSAAWTAAVIASLVALAVSAALGWWLALAHAVFLGSGWAYNARLKSTIWSAACFLVGFGVFPSLAPLALPIPHVAAGWAWATGAALGVAIHFSNALPDLEDDARTGVRGLPHRLGARGSAVVAFVALLAGTAAAVVGPLAAGATGVAPITAAAGVAVTAVAVWGLAASLRARPGRLVFRLVMLAALILAAQLVVTR</sequence>
<evidence type="ECO:0000256" key="2">
    <source>
        <dbReference type="ARBA" id="ARBA00022692"/>
    </source>
</evidence>
<name>A0ABY5NLI2_9MICO</name>
<reference evidence="6" key="1">
    <citation type="submission" date="2022-01" db="EMBL/GenBank/DDBJ databases">
        <title>Microbacterium eymi and Microbacterium rhizovicinus sp. nov., isolated from the rhizospheric soil of Elymus tsukushiensis, a plant native to the Dokdo Islands, Republic of Korea.</title>
        <authorList>
            <person name="Hwang Y.J."/>
        </authorList>
    </citation>
    <scope>NUCLEOTIDE SEQUENCE</scope>
    <source>
        <strain evidence="6">KUDC0405</strain>
    </source>
</reference>
<keyword evidence="2 5" id="KW-0812">Transmembrane</keyword>
<feature type="transmembrane region" description="Helical" evidence="5">
    <location>
        <begin position="255"/>
        <end position="273"/>
    </location>
</feature>
<dbReference type="InterPro" id="IPR044878">
    <property type="entry name" value="UbiA_sf"/>
</dbReference>
<feature type="transmembrane region" description="Helical" evidence="5">
    <location>
        <begin position="225"/>
        <end position="248"/>
    </location>
</feature>
<organism evidence="6 7">
    <name type="scientific">Microbacterium elymi</name>
    <dbReference type="NCBI Taxonomy" id="2909587"/>
    <lineage>
        <taxon>Bacteria</taxon>
        <taxon>Bacillati</taxon>
        <taxon>Actinomycetota</taxon>
        <taxon>Actinomycetes</taxon>
        <taxon>Micrococcales</taxon>
        <taxon>Microbacteriaceae</taxon>
        <taxon>Microbacterium</taxon>
    </lineage>
</organism>
<evidence type="ECO:0000256" key="5">
    <source>
        <dbReference type="SAM" id="Phobius"/>
    </source>
</evidence>
<dbReference type="Proteomes" id="UP001054811">
    <property type="component" value="Chromosome"/>
</dbReference>
<proteinExistence type="predicted"/>
<evidence type="ECO:0000313" key="7">
    <source>
        <dbReference type="Proteomes" id="UP001054811"/>
    </source>
</evidence>
<gene>
    <name evidence="6" type="ORF">L2X98_23365</name>
</gene>
<feature type="transmembrane region" description="Helical" evidence="5">
    <location>
        <begin position="127"/>
        <end position="148"/>
    </location>
</feature>
<evidence type="ECO:0000313" key="6">
    <source>
        <dbReference type="EMBL" id="UUT36043.1"/>
    </source>
</evidence>